<feature type="compositionally biased region" description="Polar residues" evidence="11">
    <location>
        <begin position="181"/>
        <end position="196"/>
    </location>
</feature>
<dbReference type="Pfam" id="PF13802">
    <property type="entry name" value="Gal_mutarotas_2"/>
    <property type="match status" value="1"/>
</dbReference>
<protein>
    <recommendedName>
        <fullName evidence="9">Glucosidase II subunit alpha</fullName>
    </recommendedName>
</protein>
<dbReference type="FunFam" id="3.20.20.80:FF:000039">
    <property type="entry name" value="Glucosidase, alpha neutral C"/>
    <property type="match status" value="1"/>
</dbReference>
<dbReference type="Gene3D" id="2.60.40.1180">
    <property type="entry name" value="Golgi alpha-mannosidase II"/>
    <property type="match status" value="2"/>
</dbReference>
<dbReference type="Pfam" id="PF01055">
    <property type="entry name" value="Glyco_hydro_31_2nd"/>
    <property type="match status" value="1"/>
</dbReference>
<keyword evidence="5 10" id="KW-0378">Hydrolase</keyword>
<feature type="domain" description="Glycosyl hydrolase family 31 C-terminal" evidence="15">
    <location>
        <begin position="796"/>
        <end position="882"/>
    </location>
</feature>
<organism evidence="16 17">
    <name type="scientific">Calicophoron daubneyi</name>
    <name type="common">Rumen fluke</name>
    <name type="synonym">Paramphistomum daubneyi</name>
    <dbReference type="NCBI Taxonomy" id="300641"/>
    <lineage>
        <taxon>Eukaryota</taxon>
        <taxon>Metazoa</taxon>
        <taxon>Spiralia</taxon>
        <taxon>Lophotrochozoa</taxon>
        <taxon>Platyhelminthes</taxon>
        <taxon>Trematoda</taxon>
        <taxon>Digenea</taxon>
        <taxon>Plagiorchiida</taxon>
        <taxon>Pronocephalata</taxon>
        <taxon>Paramphistomoidea</taxon>
        <taxon>Paramphistomidae</taxon>
        <taxon>Calicophoron</taxon>
    </lineage>
</organism>
<dbReference type="SUPFAM" id="SSF51445">
    <property type="entry name" value="(Trans)glycosidases"/>
    <property type="match status" value="1"/>
</dbReference>
<comment type="subcellular location">
    <subcellularLocation>
        <location evidence="1">Endoplasmic reticulum</location>
    </subcellularLocation>
</comment>
<dbReference type="CDD" id="cd14752">
    <property type="entry name" value="GH31_N"/>
    <property type="match status" value="1"/>
</dbReference>
<comment type="caution">
    <text evidence="16">The sequence shown here is derived from an EMBL/GenBank/DDBJ whole genome shotgun (WGS) entry which is preliminary data.</text>
</comment>
<evidence type="ECO:0000259" key="14">
    <source>
        <dbReference type="Pfam" id="PF13802"/>
    </source>
</evidence>
<evidence type="ECO:0000313" key="16">
    <source>
        <dbReference type="EMBL" id="CAL5134948.1"/>
    </source>
</evidence>
<comment type="similarity">
    <text evidence="3 10">Belongs to the glycosyl hydrolase 31 family.</text>
</comment>
<name>A0AAV2TC52_CALDB</name>
<dbReference type="GO" id="GO:0005783">
    <property type="term" value="C:endoplasmic reticulum"/>
    <property type="evidence" value="ECO:0007669"/>
    <property type="project" value="UniProtKB-SubCell"/>
</dbReference>
<dbReference type="Proteomes" id="UP001497525">
    <property type="component" value="Unassembled WGS sequence"/>
</dbReference>
<evidence type="ECO:0000259" key="15">
    <source>
        <dbReference type="Pfam" id="PF21365"/>
    </source>
</evidence>
<evidence type="ECO:0000256" key="9">
    <source>
        <dbReference type="ARBA" id="ARBA00042895"/>
    </source>
</evidence>
<comment type="pathway">
    <text evidence="2">Glycan metabolism; N-glycan metabolism.</text>
</comment>
<dbReference type="Gene3D" id="2.60.40.1760">
    <property type="entry name" value="glycosyl hydrolase (family 31)"/>
    <property type="match status" value="1"/>
</dbReference>
<evidence type="ECO:0000256" key="5">
    <source>
        <dbReference type="ARBA" id="ARBA00022801"/>
    </source>
</evidence>
<dbReference type="InterPro" id="IPR013780">
    <property type="entry name" value="Glyco_hydro_b"/>
</dbReference>
<evidence type="ECO:0000256" key="2">
    <source>
        <dbReference type="ARBA" id="ARBA00004833"/>
    </source>
</evidence>
<evidence type="ECO:0000256" key="8">
    <source>
        <dbReference type="ARBA" id="ARBA00023295"/>
    </source>
</evidence>
<feature type="domain" description="Glycoside hydrolase family 31 TIM barrel" evidence="13">
    <location>
        <begin position="461"/>
        <end position="787"/>
    </location>
</feature>
<dbReference type="AlphaFoldDB" id="A0AAV2TC52"/>
<evidence type="ECO:0000313" key="17">
    <source>
        <dbReference type="Proteomes" id="UP001497525"/>
    </source>
</evidence>
<feature type="compositionally biased region" description="Basic and acidic residues" evidence="11">
    <location>
        <begin position="297"/>
        <end position="314"/>
    </location>
</feature>
<dbReference type="SUPFAM" id="SSF51011">
    <property type="entry name" value="Glycosyl hydrolase domain"/>
    <property type="match status" value="1"/>
</dbReference>
<feature type="signal peptide" evidence="12">
    <location>
        <begin position="1"/>
        <end position="19"/>
    </location>
</feature>
<dbReference type="SUPFAM" id="SSF74650">
    <property type="entry name" value="Galactose mutarotase-like"/>
    <property type="match status" value="1"/>
</dbReference>
<keyword evidence="4 12" id="KW-0732">Signal</keyword>
<dbReference type="FunFam" id="3.20.20.80:FF:000046">
    <property type="entry name" value="Glucosidase alpha, neutral C"/>
    <property type="match status" value="1"/>
</dbReference>
<dbReference type="CDD" id="cd06603">
    <property type="entry name" value="GH31_GANC_GANAB_alpha"/>
    <property type="match status" value="1"/>
</dbReference>
<evidence type="ECO:0000256" key="10">
    <source>
        <dbReference type="RuleBase" id="RU361185"/>
    </source>
</evidence>
<keyword evidence="6" id="KW-0256">Endoplasmic reticulum</keyword>
<feature type="compositionally biased region" description="Low complexity" evidence="11">
    <location>
        <begin position="279"/>
        <end position="296"/>
    </location>
</feature>
<evidence type="ECO:0000256" key="7">
    <source>
        <dbReference type="ARBA" id="ARBA00023180"/>
    </source>
</evidence>
<feature type="compositionally biased region" description="Basic and acidic residues" evidence="11">
    <location>
        <begin position="246"/>
        <end position="256"/>
    </location>
</feature>
<dbReference type="PANTHER" id="PTHR22762:SF54">
    <property type="entry name" value="BCDNA.GH04962"/>
    <property type="match status" value="1"/>
</dbReference>
<evidence type="ECO:0000256" key="1">
    <source>
        <dbReference type="ARBA" id="ARBA00004240"/>
    </source>
</evidence>
<dbReference type="InterPro" id="IPR025887">
    <property type="entry name" value="Glyco_hydro_31_N_dom"/>
</dbReference>
<proteinExistence type="inferred from homology"/>
<dbReference type="GO" id="GO:0006491">
    <property type="term" value="P:N-glycan processing"/>
    <property type="evidence" value="ECO:0007669"/>
    <property type="project" value="TreeGrafter"/>
</dbReference>
<dbReference type="GO" id="GO:0005975">
    <property type="term" value="P:carbohydrate metabolic process"/>
    <property type="evidence" value="ECO:0007669"/>
    <property type="project" value="InterPro"/>
</dbReference>
<feature type="region of interest" description="Disordered" evidence="11">
    <location>
        <begin position="163"/>
        <end position="315"/>
    </location>
</feature>
<dbReference type="GO" id="GO:0090599">
    <property type="term" value="F:alpha-glucosidase activity"/>
    <property type="evidence" value="ECO:0007669"/>
    <property type="project" value="TreeGrafter"/>
</dbReference>
<evidence type="ECO:0000256" key="4">
    <source>
        <dbReference type="ARBA" id="ARBA00022729"/>
    </source>
</evidence>
<dbReference type="InterPro" id="IPR048395">
    <property type="entry name" value="Glyco_hydro_31_C"/>
</dbReference>
<evidence type="ECO:0000256" key="12">
    <source>
        <dbReference type="SAM" id="SignalP"/>
    </source>
</evidence>
<sequence length="1054" mass="119239">MICRIYVLLVVFWLTEVLGVNRDNFKSCKQSSFCSRQRGFTSGSHQYYIEENSVVIGNAGVTAVLKKRPGNQTLSLQATYLAFSTFRIVIDENTPGSRYRLKPGDSLKSEPKPYPLTVFKSENALTLSGSRADKAVISLDPFSVDFFVDDVLVSSLNRRNLLNFEDPSDISKPTETRDTTVDQGEQLNPPEQNPNTEDVRADSVADGSHLESPAGTDGNEKASEDDVPAKNEVPSNSAEESVTFPGKDKGAQESEPKLASTAQSGTETEPDSHPESESEATPSTEPTVEPEPSAPARDPHPWSEHFKEHLDTRPRGPSSLSLDIDFPGFLHAYGIPEHADSLVLKDTSGGDPYRLYNLDVFEYELNNPMALYGSVPFLWALNANYTVGLFWHNPSETWIDVEYSERPTDSFLSKIPRLFKSAERYVRTKWISESGVIDAFVMLGRSPSDVSRAYMHLTGSTPLPPLFALAYHQCRWNYNDEADVISLDQHFDEYRIPMDVIWLDIEHTDGKRYLTWDHSKFPNPGEMVDKLDIKGRKLVTVVDPHIKRDGNWQLYRDASDKGYFVKSRDGGVFDGWCWPGSSSWPDFINPTVRRWWSEQFLSYNPVRTNTMYTWNDMGEPSVFNGPEVTMYKDNIHDGGWEHRDVHNIYGLLVHAATWEGQLLRSNHRERPFVLTRAFFAGSQRTAAVWTGDNTANWDHLEMSIPMVLSLSITGLTLAGADVGGFFGNPDPELLTRWYQAAAFQPFFRAHAHLDTKRREPWLLPETNLRIVREAIAERYKMLPYWYTVFARAEADGQPVMAPMWYHYRDLSETYDMQHQYTIGKDVLVCPVTSAGARKVDVFFPPGVWYSFPSLKMFSGNKVTQVPVDLSSIPVFYRGGAIIPRRERLRRSSWLMRNDPFTLIVCLNPASHEAHGYIYVDDYHSISRQSARFFRVQYDADADSKTVGGGRLRLVRLPVPGTTVLPENDPPSNTPSIERIVFVGLTVRLERVTVLEKQGTRRNVAFIHSAQPGTADAHYFAENKSGVVVIRQPSLPLNSQWELHLVTGNELKSEL</sequence>
<dbReference type="GO" id="GO:0030246">
    <property type="term" value="F:carbohydrate binding"/>
    <property type="evidence" value="ECO:0007669"/>
    <property type="project" value="InterPro"/>
</dbReference>
<accession>A0AAV2TC52</accession>
<dbReference type="PANTHER" id="PTHR22762">
    <property type="entry name" value="ALPHA-GLUCOSIDASE"/>
    <property type="match status" value="1"/>
</dbReference>
<evidence type="ECO:0000256" key="6">
    <source>
        <dbReference type="ARBA" id="ARBA00022824"/>
    </source>
</evidence>
<dbReference type="Pfam" id="PF21365">
    <property type="entry name" value="Glyco_hydro_31_3rd"/>
    <property type="match status" value="1"/>
</dbReference>
<dbReference type="Gene3D" id="3.20.20.80">
    <property type="entry name" value="Glycosidases"/>
    <property type="match status" value="1"/>
</dbReference>
<feature type="domain" description="Glycoside hydrolase family 31 N-terminal" evidence="14">
    <location>
        <begin position="78"/>
        <end position="400"/>
    </location>
</feature>
<evidence type="ECO:0000256" key="11">
    <source>
        <dbReference type="SAM" id="MobiDB-lite"/>
    </source>
</evidence>
<dbReference type="InterPro" id="IPR000322">
    <property type="entry name" value="Glyco_hydro_31_TIM"/>
</dbReference>
<evidence type="ECO:0000256" key="3">
    <source>
        <dbReference type="ARBA" id="ARBA00007806"/>
    </source>
</evidence>
<keyword evidence="8 10" id="KW-0326">Glycosidase</keyword>
<keyword evidence="7" id="KW-0325">Glycoprotein</keyword>
<feature type="chain" id="PRO_5043920843" description="Glucosidase II subunit alpha" evidence="12">
    <location>
        <begin position="20"/>
        <end position="1054"/>
    </location>
</feature>
<evidence type="ECO:0000259" key="13">
    <source>
        <dbReference type="Pfam" id="PF01055"/>
    </source>
</evidence>
<dbReference type="InterPro" id="IPR011013">
    <property type="entry name" value="Gal_mutarotase_sf_dom"/>
</dbReference>
<reference evidence="16" key="1">
    <citation type="submission" date="2024-06" db="EMBL/GenBank/DDBJ databases">
        <authorList>
            <person name="Liu X."/>
            <person name="Lenzi L."/>
            <person name="Haldenby T S."/>
            <person name="Uol C."/>
        </authorList>
    </citation>
    <scope>NUCLEOTIDE SEQUENCE</scope>
</reference>
<gene>
    <name evidence="16" type="ORF">CDAUBV1_LOCUS9039</name>
</gene>
<dbReference type="InterPro" id="IPR017853">
    <property type="entry name" value="GH"/>
</dbReference>
<feature type="compositionally biased region" description="Basic and acidic residues" evidence="11">
    <location>
        <begin position="218"/>
        <end position="229"/>
    </location>
</feature>
<dbReference type="EMBL" id="CAXLJL010000234">
    <property type="protein sequence ID" value="CAL5134948.1"/>
    <property type="molecule type" value="Genomic_DNA"/>
</dbReference>